<organism evidence="10 11">
    <name type="scientific">Helicobacter baculiformis</name>
    <dbReference type="NCBI Taxonomy" id="427351"/>
    <lineage>
        <taxon>Bacteria</taxon>
        <taxon>Pseudomonadati</taxon>
        <taxon>Campylobacterota</taxon>
        <taxon>Epsilonproteobacteria</taxon>
        <taxon>Campylobacterales</taxon>
        <taxon>Helicobacteraceae</taxon>
        <taxon>Helicobacter</taxon>
    </lineage>
</organism>
<comment type="pathway">
    <text evidence="8">Purine metabolism; 7-cyano-7-deazaguanine biosynthesis.</text>
</comment>
<feature type="binding site" evidence="8">
    <location>
        <position position="96"/>
    </location>
    <ligand>
        <name>substrate</name>
    </ligand>
</feature>
<gene>
    <name evidence="8" type="primary">queE</name>
    <name evidence="10" type="ORF">ACFOPX_06960</name>
</gene>
<dbReference type="InterPro" id="IPR058240">
    <property type="entry name" value="rSAM_sf"/>
</dbReference>
<feature type="binding site" evidence="8">
    <location>
        <position position="53"/>
    </location>
    <ligand>
        <name>[4Fe-4S] cluster</name>
        <dbReference type="ChEBI" id="CHEBI:49883"/>
        <note>4Fe-4S-S-AdoMet</note>
    </ligand>
</feature>
<comment type="cofactor">
    <cofactor evidence="8">
        <name>Mg(2+)</name>
        <dbReference type="ChEBI" id="CHEBI:18420"/>
    </cofactor>
</comment>
<accession>A0ABV7ZJM3</accession>
<dbReference type="PIRSF" id="PIRSF000370">
    <property type="entry name" value="QueE"/>
    <property type="match status" value="1"/>
</dbReference>
<dbReference type="InterPro" id="IPR013785">
    <property type="entry name" value="Aldolase_TIM"/>
</dbReference>
<dbReference type="InterPro" id="IPR007197">
    <property type="entry name" value="rSAM"/>
</dbReference>
<evidence type="ECO:0000256" key="2">
    <source>
        <dbReference type="ARBA" id="ARBA00022691"/>
    </source>
</evidence>
<evidence type="ECO:0000256" key="3">
    <source>
        <dbReference type="ARBA" id="ARBA00022723"/>
    </source>
</evidence>
<keyword evidence="1 8" id="KW-0004">4Fe-4S</keyword>
<comment type="function">
    <text evidence="8">Catalyzes the complex heterocyclic radical-mediated conversion of 6-carboxy-5,6,7,8-tetrahydropterin (CPH4) to 7-carboxy-7-deazaguanine (CDG), a step common to the biosynthetic pathways of all 7-deazapurine-containing compounds.</text>
</comment>
<reference evidence="11" key="1">
    <citation type="journal article" date="2019" name="Int. J. Syst. Evol. Microbiol.">
        <title>The Global Catalogue of Microorganisms (GCM) 10K type strain sequencing project: providing services to taxonomists for standard genome sequencing and annotation.</title>
        <authorList>
            <consortium name="The Broad Institute Genomics Platform"/>
            <consortium name="The Broad Institute Genome Sequencing Center for Infectious Disease"/>
            <person name="Wu L."/>
            <person name="Ma J."/>
        </authorList>
    </citation>
    <scope>NUCLEOTIDE SEQUENCE [LARGE SCALE GENOMIC DNA]</scope>
    <source>
        <strain evidence="11">CCUG 53816</strain>
    </source>
</reference>
<dbReference type="Proteomes" id="UP001595783">
    <property type="component" value="Unassembled WGS sequence"/>
</dbReference>
<comment type="caution">
    <text evidence="10">The sequence shown here is derived from an EMBL/GenBank/DDBJ whole genome shotgun (WGS) entry which is preliminary data.</text>
</comment>
<comment type="caution">
    <text evidence="8">Lacks conserved residue(s) required for the propagation of feature annotation.</text>
</comment>
<evidence type="ECO:0000259" key="9">
    <source>
        <dbReference type="PROSITE" id="PS51918"/>
    </source>
</evidence>
<comment type="catalytic activity">
    <reaction evidence="8">
        <text>6-carboxy-5,6,7,8-tetrahydropterin + H(+) = 7-carboxy-7-carbaguanine + NH4(+)</text>
        <dbReference type="Rhea" id="RHEA:27974"/>
        <dbReference type="ChEBI" id="CHEBI:15378"/>
        <dbReference type="ChEBI" id="CHEBI:28938"/>
        <dbReference type="ChEBI" id="CHEBI:61032"/>
        <dbReference type="ChEBI" id="CHEBI:61036"/>
        <dbReference type="EC" id="4.3.99.3"/>
    </reaction>
</comment>
<dbReference type="PANTHER" id="PTHR42836">
    <property type="entry name" value="7-CARBOXY-7-DEAZAGUANINE SYNTHASE"/>
    <property type="match status" value="1"/>
</dbReference>
<comment type="subunit">
    <text evidence="8">Homodimer.</text>
</comment>
<keyword evidence="3 8" id="KW-0479">Metal-binding</keyword>
<comment type="cofactor">
    <cofactor evidence="8">
        <name>[4Fe-4S] cluster</name>
        <dbReference type="ChEBI" id="CHEBI:49883"/>
    </cofactor>
    <text evidence="8">Binds 1 [4Fe-4S] cluster. The cluster is coordinated with 3 cysteines and an exchangeable S-adenosyl-L-methionine.</text>
</comment>
<dbReference type="SUPFAM" id="SSF102114">
    <property type="entry name" value="Radical SAM enzymes"/>
    <property type="match status" value="1"/>
</dbReference>
<keyword evidence="6 8" id="KW-0411">Iron-sulfur</keyword>
<protein>
    <recommendedName>
        <fullName evidence="8">7-carboxy-7-deazaguanine synthase</fullName>
        <shortName evidence="8">CDG synthase</shortName>
        <ecNumber evidence="8">4.3.99.3</ecNumber>
    </recommendedName>
    <alternativeName>
        <fullName evidence="8">Queuosine biosynthesis protein QueE</fullName>
    </alternativeName>
</protein>
<dbReference type="EMBL" id="JBHRZO010000048">
    <property type="protein sequence ID" value="MFC3848256.1"/>
    <property type="molecule type" value="Genomic_DNA"/>
</dbReference>
<feature type="domain" description="Radical SAM core" evidence="9">
    <location>
        <begin position="19"/>
        <end position="246"/>
    </location>
</feature>
<feature type="binding site" evidence="8">
    <location>
        <begin position="13"/>
        <end position="15"/>
    </location>
    <ligand>
        <name>substrate</name>
    </ligand>
</feature>
<feature type="binding site" evidence="8">
    <location>
        <begin position="147"/>
        <end position="149"/>
    </location>
    <ligand>
        <name>S-adenosyl-L-methionine</name>
        <dbReference type="ChEBI" id="CHEBI:59789"/>
    </ligand>
</feature>
<dbReference type="Gene3D" id="3.20.20.70">
    <property type="entry name" value="Aldolase class I"/>
    <property type="match status" value="1"/>
</dbReference>
<keyword evidence="8" id="KW-0671">Queuosine biosynthesis</keyword>
<keyword evidence="4 8" id="KW-0460">Magnesium</keyword>
<evidence type="ECO:0000313" key="11">
    <source>
        <dbReference type="Proteomes" id="UP001595783"/>
    </source>
</evidence>
<evidence type="ECO:0000256" key="4">
    <source>
        <dbReference type="ARBA" id="ARBA00022842"/>
    </source>
</evidence>
<evidence type="ECO:0000256" key="6">
    <source>
        <dbReference type="ARBA" id="ARBA00023014"/>
    </source>
</evidence>
<feature type="binding site" evidence="8">
    <location>
        <position position="98"/>
    </location>
    <ligand>
        <name>S-adenosyl-L-methionine</name>
        <dbReference type="ChEBI" id="CHEBI:59789"/>
    </ligand>
</feature>
<dbReference type="EC" id="4.3.99.3" evidence="8"/>
<evidence type="ECO:0000256" key="8">
    <source>
        <dbReference type="HAMAP-Rule" id="MF_00917"/>
    </source>
</evidence>
<evidence type="ECO:0000256" key="5">
    <source>
        <dbReference type="ARBA" id="ARBA00023004"/>
    </source>
</evidence>
<dbReference type="PROSITE" id="PS51918">
    <property type="entry name" value="RADICAL_SAM"/>
    <property type="match status" value="1"/>
</dbReference>
<keyword evidence="7 8" id="KW-0456">Lyase</keyword>
<feature type="binding site" evidence="8">
    <location>
        <position position="36"/>
    </location>
    <ligand>
        <name>[4Fe-4S] cluster</name>
        <dbReference type="ChEBI" id="CHEBI:49883"/>
        <note>4Fe-4S-S-AdoMet</note>
    </ligand>
</feature>
<sequence>MTPIPLVEAFYSLQGEGAHVGAPSVFVRLGGCNLRCKGFGVGAIVQGRKIVGCDSAYAVHPLYAQEWRKLKSAQELLDLIYALTPPTPHLPHIVLTGGEPTLHFQNPLLLSALETLLEQGYFISVESNGSVSFEFCPPLRALHFTLSVKLAFSLESAHKRLNYAALHAILEHARAIFKFVVRPKALDQDLAQIDSILETLACPPPPIYLMPLGTHSIEEHAKILAPVCLQRGYHLSDRLHIRLWGDTRGR</sequence>
<proteinExistence type="inferred from homology"/>
<feature type="binding site" evidence="8">
    <location>
        <position position="32"/>
    </location>
    <ligand>
        <name>[4Fe-4S] cluster</name>
        <dbReference type="ChEBI" id="CHEBI:49883"/>
        <note>4Fe-4S-S-AdoMet</note>
    </ligand>
</feature>
<keyword evidence="11" id="KW-1185">Reference proteome</keyword>
<dbReference type="HAMAP" id="MF_00917">
    <property type="entry name" value="QueE"/>
    <property type="match status" value="1"/>
</dbReference>
<dbReference type="RefSeq" id="WP_104751844.1">
    <property type="nucleotide sequence ID" value="NZ_FZMF01000008.1"/>
</dbReference>
<evidence type="ECO:0000313" key="10">
    <source>
        <dbReference type="EMBL" id="MFC3848256.1"/>
    </source>
</evidence>
<dbReference type="PANTHER" id="PTHR42836:SF1">
    <property type="entry name" value="7-CARBOXY-7-DEAZAGUANINE SYNTHASE"/>
    <property type="match status" value="1"/>
</dbReference>
<comment type="similarity">
    <text evidence="8">Belongs to the radical SAM superfamily. 7-carboxy-7-deazaguanine synthase family.</text>
</comment>
<evidence type="ECO:0000256" key="1">
    <source>
        <dbReference type="ARBA" id="ARBA00022485"/>
    </source>
</evidence>
<dbReference type="InterPro" id="IPR024924">
    <property type="entry name" value="7-CO-7-deazaguanine_synth-like"/>
</dbReference>
<feature type="binding site" evidence="8">
    <location>
        <position position="55"/>
    </location>
    <ligand>
        <name>Mg(2+)</name>
        <dbReference type="ChEBI" id="CHEBI:18420"/>
    </ligand>
</feature>
<keyword evidence="5 8" id="KW-0408">Iron</keyword>
<feature type="binding site" evidence="8">
    <location>
        <position position="28"/>
    </location>
    <ligand>
        <name>substrate</name>
    </ligand>
</feature>
<comment type="cofactor">
    <cofactor evidence="8">
        <name>S-adenosyl-L-methionine</name>
        <dbReference type="ChEBI" id="CHEBI:59789"/>
    </cofactor>
    <text evidence="8">Binds 1 S-adenosyl-L-methionine per subunit.</text>
</comment>
<evidence type="ECO:0000256" key="7">
    <source>
        <dbReference type="ARBA" id="ARBA00023239"/>
    </source>
</evidence>
<name>A0ABV7ZJM3_9HELI</name>
<keyword evidence="2 8" id="KW-0949">S-adenosyl-L-methionine</keyword>